<accession>A0ACA9M833</accession>
<organism evidence="1 2">
    <name type="scientific">Scutellospora calospora</name>
    <dbReference type="NCBI Taxonomy" id="85575"/>
    <lineage>
        <taxon>Eukaryota</taxon>
        <taxon>Fungi</taxon>
        <taxon>Fungi incertae sedis</taxon>
        <taxon>Mucoromycota</taxon>
        <taxon>Glomeromycotina</taxon>
        <taxon>Glomeromycetes</taxon>
        <taxon>Diversisporales</taxon>
        <taxon>Gigasporaceae</taxon>
        <taxon>Scutellospora</taxon>
    </lineage>
</organism>
<name>A0ACA9M833_9GLOM</name>
<dbReference type="EMBL" id="CAJVPM010010711">
    <property type="protein sequence ID" value="CAG8575500.1"/>
    <property type="molecule type" value="Genomic_DNA"/>
</dbReference>
<comment type="caution">
    <text evidence="1">The sequence shown here is derived from an EMBL/GenBank/DDBJ whole genome shotgun (WGS) entry which is preliminary data.</text>
</comment>
<sequence>MPTEAFPFPSSAPAVAEPTLRPSYNAASSRELAPFCGLHKVGGFSAQESLAPPSSAQPAFHSVNEVANSMPGLSMSQSSVASTPGSSVSCVASKTANKRSYDDEAEDDVDAYFDEVEAEEQTAPVEARRIAKLKNSPRKQAAGRVAGFGSTIAVEGDFEEAAFLAPMETNM</sequence>
<dbReference type="Proteomes" id="UP000789860">
    <property type="component" value="Unassembled WGS sequence"/>
</dbReference>
<gene>
    <name evidence="1" type="ORF">SCALOS_LOCUS6002</name>
</gene>
<protein>
    <submittedName>
        <fullName evidence="1">9255_t:CDS:1</fullName>
    </submittedName>
</protein>
<evidence type="ECO:0000313" key="1">
    <source>
        <dbReference type="EMBL" id="CAG8575500.1"/>
    </source>
</evidence>
<reference evidence="1" key="1">
    <citation type="submission" date="2021-06" db="EMBL/GenBank/DDBJ databases">
        <authorList>
            <person name="Kallberg Y."/>
            <person name="Tangrot J."/>
            <person name="Rosling A."/>
        </authorList>
    </citation>
    <scope>NUCLEOTIDE SEQUENCE</scope>
    <source>
        <strain evidence="1">AU212A</strain>
    </source>
</reference>
<evidence type="ECO:0000313" key="2">
    <source>
        <dbReference type="Proteomes" id="UP000789860"/>
    </source>
</evidence>
<proteinExistence type="predicted"/>
<keyword evidence="2" id="KW-1185">Reference proteome</keyword>